<reference evidence="1 2" key="1">
    <citation type="submission" date="2023-09" db="EMBL/GenBank/DDBJ databases">
        <title>Nesidiocoris tenuis whole genome shotgun sequence.</title>
        <authorList>
            <person name="Shibata T."/>
            <person name="Shimoda M."/>
            <person name="Kobayashi T."/>
            <person name="Uehara T."/>
        </authorList>
    </citation>
    <scope>NUCLEOTIDE SEQUENCE [LARGE SCALE GENOMIC DNA]</scope>
    <source>
        <strain evidence="1 2">Japan</strain>
    </source>
</reference>
<organism evidence="1 2">
    <name type="scientific">Nesidiocoris tenuis</name>
    <dbReference type="NCBI Taxonomy" id="355587"/>
    <lineage>
        <taxon>Eukaryota</taxon>
        <taxon>Metazoa</taxon>
        <taxon>Ecdysozoa</taxon>
        <taxon>Arthropoda</taxon>
        <taxon>Hexapoda</taxon>
        <taxon>Insecta</taxon>
        <taxon>Pterygota</taxon>
        <taxon>Neoptera</taxon>
        <taxon>Paraneoptera</taxon>
        <taxon>Hemiptera</taxon>
        <taxon>Heteroptera</taxon>
        <taxon>Panheteroptera</taxon>
        <taxon>Cimicomorpha</taxon>
        <taxon>Miridae</taxon>
        <taxon>Dicyphina</taxon>
        <taxon>Nesidiocoris</taxon>
    </lineage>
</organism>
<dbReference type="EMBL" id="AP028909">
    <property type="protein sequence ID" value="BES87912.1"/>
    <property type="molecule type" value="Genomic_DNA"/>
</dbReference>
<proteinExistence type="predicted"/>
<sequence length="193" mass="21769">MELHLNLHPAAMVLQLNPHPRATELLRGQPQCHLPHTAHPLRLLLRLQAMEHLKLLSLAMEPHHRHQVLATERHHHSRHHPTVHRHLRGLHRATNLKHHHQAMELLPQVSLKQSHLRATVLRLHPTAATAANPPLVLAGTSPSSPAATAAPVRAIPANHHRVTGPRPIPEFHHRAPGTRLLAKFTKFTRQCHL</sequence>
<gene>
    <name evidence="1" type="ORF">NTJ_00717</name>
</gene>
<dbReference type="Proteomes" id="UP001307889">
    <property type="component" value="Chromosome 1"/>
</dbReference>
<keyword evidence="2" id="KW-1185">Reference proteome</keyword>
<accession>A0ABN7A6P0</accession>
<evidence type="ECO:0000313" key="2">
    <source>
        <dbReference type="Proteomes" id="UP001307889"/>
    </source>
</evidence>
<name>A0ABN7A6P0_9HEMI</name>
<protein>
    <submittedName>
        <fullName evidence="1">Uncharacterized protein</fullName>
    </submittedName>
</protein>
<evidence type="ECO:0000313" key="1">
    <source>
        <dbReference type="EMBL" id="BES87912.1"/>
    </source>
</evidence>